<dbReference type="EMBL" id="BRYA01000445">
    <property type="protein sequence ID" value="GMI48937.1"/>
    <property type="molecule type" value="Genomic_DNA"/>
</dbReference>
<protein>
    <submittedName>
        <fullName evidence="1">Uncharacterized protein</fullName>
    </submittedName>
</protein>
<dbReference type="Proteomes" id="UP001165065">
    <property type="component" value="Unassembled WGS sequence"/>
</dbReference>
<dbReference type="OrthoDB" id="6334211at2759"/>
<reference evidence="2" key="1">
    <citation type="journal article" date="2023" name="Commun. Biol.">
        <title>Genome analysis of Parmales, the sister group of diatoms, reveals the evolutionary specialization of diatoms from phago-mixotrophs to photoautotrophs.</title>
        <authorList>
            <person name="Ban H."/>
            <person name="Sato S."/>
            <person name="Yoshikawa S."/>
            <person name="Yamada K."/>
            <person name="Nakamura Y."/>
            <person name="Ichinomiya M."/>
            <person name="Sato N."/>
            <person name="Blanc-Mathieu R."/>
            <person name="Endo H."/>
            <person name="Kuwata A."/>
            <person name="Ogata H."/>
        </authorList>
    </citation>
    <scope>NUCLEOTIDE SEQUENCE [LARGE SCALE GENOMIC DNA]</scope>
</reference>
<organism evidence="1 2">
    <name type="scientific">Triparma columacea</name>
    <dbReference type="NCBI Taxonomy" id="722753"/>
    <lineage>
        <taxon>Eukaryota</taxon>
        <taxon>Sar</taxon>
        <taxon>Stramenopiles</taxon>
        <taxon>Ochrophyta</taxon>
        <taxon>Bolidophyceae</taxon>
        <taxon>Parmales</taxon>
        <taxon>Triparmaceae</taxon>
        <taxon>Triparma</taxon>
    </lineage>
</organism>
<name>A0A9W7GNJ2_9STRA</name>
<comment type="caution">
    <text evidence="1">The sequence shown here is derived from an EMBL/GenBank/DDBJ whole genome shotgun (WGS) entry which is preliminary data.</text>
</comment>
<evidence type="ECO:0000313" key="1">
    <source>
        <dbReference type="EMBL" id="GMI48937.1"/>
    </source>
</evidence>
<accession>A0A9W7GNJ2</accession>
<dbReference type="AlphaFoldDB" id="A0A9W7GNJ2"/>
<proteinExistence type="predicted"/>
<gene>
    <name evidence="1" type="ORF">TrCOL_g5401</name>
</gene>
<keyword evidence="2" id="KW-1185">Reference proteome</keyword>
<evidence type="ECO:0000313" key="2">
    <source>
        <dbReference type="Proteomes" id="UP001165065"/>
    </source>
</evidence>
<sequence length="81" mass="8790">MVGWCSDTTLDKIRDRVKVNCKRRGEEPPGDETLVADIEYGIVSGVFEFTILGEGEGEGRGGVEELGKALEYAINISEGVQ</sequence>